<gene>
    <name evidence="2" type="primary">g2551</name>
    <name evidence="2" type="ORF">VP750_LOCUS2178</name>
</gene>
<accession>A0ABP1FPC5</accession>
<feature type="transmembrane region" description="Helical" evidence="1">
    <location>
        <begin position="12"/>
        <end position="32"/>
    </location>
</feature>
<protein>
    <submittedName>
        <fullName evidence="2">G2551 protein</fullName>
    </submittedName>
</protein>
<comment type="caution">
    <text evidence="2">The sequence shown here is derived from an EMBL/GenBank/DDBJ whole genome shotgun (WGS) entry which is preliminary data.</text>
</comment>
<keyword evidence="1" id="KW-0812">Transmembrane</keyword>
<keyword evidence="1" id="KW-0472">Membrane</keyword>
<proteinExistence type="predicted"/>
<organism evidence="2 3">
    <name type="scientific">Coccomyxa viridis</name>
    <dbReference type="NCBI Taxonomy" id="1274662"/>
    <lineage>
        <taxon>Eukaryota</taxon>
        <taxon>Viridiplantae</taxon>
        <taxon>Chlorophyta</taxon>
        <taxon>core chlorophytes</taxon>
        <taxon>Trebouxiophyceae</taxon>
        <taxon>Trebouxiophyceae incertae sedis</taxon>
        <taxon>Coccomyxaceae</taxon>
        <taxon>Coccomyxa</taxon>
    </lineage>
</organism>
<keyword evidence="3" id="KW-1185">Reference proteome</keyword>
<keyword evidence="1" id="KW-1133">Transmembrane helix</keyword>
<dbReference type="EMBL" id="CAXHTA020000004">
    <property type="protein sequence ID" value="CAL5220519.1"/>
    <property type="molecule type" value="Genomic_DNA"/>
</dbReference>
<feature type="transmembrane region" description="Helical" evidence="1">
    <location>
        <begin position="102"/>
        <end position="119"/>
    </location>
</feature>
<evidence type="ECO:0000313" key="2">
    <source>
        <dbReference type="EMBL" id="CAL5220519.1"/>
    </source>
</evidence>
<evidence type="ECO:0000313" key="3">
    <source>
        <dbReference type="Proteomes" id="UP001497392"/>
    </source>
</evidence>
<feature type="transmembrane region" description="Helical" evidence="1">
    <location>
        <begin position="140"/>
        <end position="160"/>
    </location>
</feature>
<name>A0ABP1FPC5_9CHLO</name>
<evidence type="ECO:0000256" key="1">
    <source>
        <dbReference type="SAM" id="Phobius"/>
    </source>
</evidence>
<reference evidence="2 3" key="1">
    <citation type="submission" date="2024-06" db="EMBL/GenBank/DDBJ databases">
        <authorList>
            <person name="Kraege A."/>
            <person name="Thomma B."/>
        </authorList>
    </citation>
    <scope>NUCLEOTIDE SEQUENCE [LARGE SCALE GENOMIC DNA]</scope>
</reference>
<sequence length="236" mass="27264">MPEARPGISAKVERNLFVLCVLLAVLGLGAYQPVFWNFNFYCWDTFLVVAALYHLYKAIVNKEWPPLNEHGSRPFPTNYYCVILCLSFLGRPPVLIVIMPEWILAIYGAVAYAGSHFGGTRLWQRYGTTLQLYLLAYQEYLLTLCAALEITAGFLLPLFSMLLPQYYLMRAILYCRLHLPIRFSMPESAAYHKKMWEIIAVKTSPLLQAVPVLNIPVNYVKSWFNFELVQPEHIRY</sequence>
<dbReference type="Proteomes" id="UP001497392">
    <property type="component" value="Unassembled WGS sequence"/>
</dbReference>